<feature type="region of interest" description="Disordered" evidence="1">
    <location>
        <begin position="104"/>
        <end position="146"/>
    </location>
</feature>
<accession>A0ABQ5AFM5</accession>
<gene>
    <name evidence="2" type="ORF">Tco_0821142</name>
</gene>
<dbReference type="PANTHER" id="PTHR48475">
    <property type="entry name" value="RIBONUCLEASE H"/>
    <property type="match status" value="1"/>
</dbReference>
<proteinExistence type="predicted"/>
<feature type="compositionally biased region" description="Basic residues" evidence="1">
    <location>
        <begin position="104"/>
        <end position="124"/>
    </location>
</feature>
<dbReference type="EMBL" id="BQNB010012159">
    <property type="protein sequence ID" value="GJS99972.1"/>
    <property type="molecule type" value="Genomic_DNA"/>
</dbReference>
<evidence type="ECO:0000256" key="1">
    <source>
        <dbReference type="SAM" id="MobiDB-lite"/>
    </source>
</evidence>
<dbReference type="PANTHER" id="PTHR48475:SF2">
    <property type="entry name" value="RIBONUCLEASE H"/>
    <property type="match status" value="1"/>
</dbReference>
<reference evidence="2" key="1">
    <citation type="journal article" date="2022" name="Int. J. Mol. Sci.">
        <title>Draft Genome of Tanacetum Coccineum: Genomic Comparison of Closely Related Tanacetum-Family Plants.</title>
        <authorList>
            <person name="Yamashiro T."/>
            <person name="Shiraishi A."/>
            <person name="Nakayama K."/>
            <person name="Satake H."/>
        </authorList>
    </citation>
    <scope>NUCLEOTIDE SEQUENCE</scope>
</reference>
<feature type="compositionally biased region" description="Basic residues" evidence="1">
    <location>
        <begin position="131"/>
        <end position="146"/>
    </location>
</feature>
<protein>
    <submittedName>
        <fullName evidence="2">Uncharacterized protein</fullName>
    </submittedName>
</protein>
<keyword evidence="3" id="KW-1185">Reference proteome</keyword>
<comment type="caution">
    <text evidence="2">The sequence shown here is derived from an EMBL/GenBank/DDBJ whole genome shotgun (WGS) entry which is preliminary data.</text>
</comment>
<evidence type="ECO:0000313" key="3">
    <source>
        <dbReference type="Proteomes" id="UP001151760"/>
    </source>
</evidence>
<sequence>MFHRTLTHICLIHTLTRITPISGSHHVGGDHMEACGYCYAGFYWFIVLVMNVRSSAGIHRDDFDPIVHLEDCEESEDDEMQGVTNAYSPNQRRSLCNISRSLNGKHKRRLASRKRKKTSSHLHRNQGVTRGRTKLPRAGKIHTSPRRRCKKASKVLSSSPYSGRNFVQWQVLADFLAKTPSEESEEMKGQENCNNKRRSGVIKYVEAIYRWSFELHGSRAGLMLVSPKGKEYTYALRFEFKTTINEAEYEALLAGQSPIQSKTAGDQAVPGQNKGSSRKLQQRFHGARLTRSEQKS</sequence>
<organism evidence="2 3">
    <name type="scientific">Tanacetum coccineum</name>
    <dbReference type="NCBI Taxonomy" id="301880"/>
    <lineage>
        <taxon>Eukaryota</taxon>
        <taxon>Viridiplantae</taxon>
        <taxon>Streptophyta</taxon>
        <taxon>Embryophyta</taxon>
        <taxon>Tracheophyta</taxon>
        <taxon>Spermatophyta</taxon>
        <taxon>Magnoliopsida</taxon>
        <taxon>eudicotyledons</taxon>
        <taxon>Gunneridae</taxon>
        <taxon>Pentapetalae</taxon>
        <taxon>asterids</taxon>
        <taxon>campanulids</taxon>
        <taxon>Asterales</taxon>
        <taxon>Asteraceae</taxon>
        <taxon>Asteroideae</taxon>
        <taxon>Anthemideae</taxon>
        <taxon>Anthemidinae</taxon>
        <taxon>Tanacetum</taxon>
    </lineage>
</organism>
<feature type="region of interest" description="Disordered" evidence="1">
    <location>
        <begin position="260"/>
        <end position="296"/>
    </location>
</feature>
<name>A0ABQ5AFM5_9ASTR</name>
<feature type="compositionally biased region" description="Basic residues" evidence="1">
    <location>
        <begin position="276"/>
        <end position="288"/>
    </location>
</feature>
<evidence type="ECO:0000313" key="2">
    <source>
        <dbReference type="EMBL" id="GJS99972.1"/>
    </source>
</evidence>
<reference evidence="2" key="2">
    <citation type="submission" date="2022-01" db="EMBL/GenBank/DDBJ databases">
        <authorList>
            <person name="Yamashiro T."/>
            <person name="Shiraishi A."/>
            <person name="Satake H."/>
            <person name="Nakayama K."/>
        </authorList>
    </citation>
    <scope>NUCLEOTIDE SEQUENCE</scope>
</reference>
<dbReference type="Proteomes" id="UP001151760">
    <property type="component" value="Unassembled WGS sequence"/>
</dbReference>